<proteinExistence type="predicted"/>
<dbReference type="RefSeq" id="WP_139235970.1">
    <property type="nucleotide sequence ID" value="NZ_FPBF01000011.1"/>
</dbReference>
<organism evidence="1 2">
    <name type="scientific">Algoriphagus locisalis</name>
    <dbReference type="NCBI Taxonomy" id="305507"/>
    <lineage>
        <taxon>Bacteria</taxon>
        <taxon>Pseudomonadati</taxon>
        <taxon>Bacteroidota</taxon>
        <taxon>Cytophagia</taxon>
        <taxon>Cytophagales</taxon>
        <taxon>Cyclobacteriaceae</taxon>
        <taxon>Algoriphagus</taxon>
    </lineage>
</organism>
<accession>A0A1I7E7B5</accession>
<keyword evidence="2" id="KW-1185">Reference proteome</keyword>
<dbReference type="Proteomes" id="UP000199673">
    <property type="component" value="Unassembled WGS sequence"/>
</dbReference>
<sequence length="196" mass="22113">MLLLPNSETGNVDYRNNSGESFNYGLLLSWQLAKDKPWYIKSGLSWTNMNFSTSTTYLGDNMGYFVNNTHEIKQIDLPILVGYMKTFSSFQIGLDAGLIKTIWLDSEINQNSEFQVSGSNPEFEQLSINPSGFTDFSDKYSFYAAPIVQWNFGKTSGISLQPFYRIQLGNKSGLIYTPGSGSIKQFGVNLGYNFRF</sequence>
<evidence type="ECO:0000313" key="1">
    <source>
        <dbReference type="EMBL" id="SFU19785.1"/>
    </source>
</evidence>
<dbReference type="OrthoDB" id="9873132at2"/>
<name>A0A1I7E7B5_9BACT</name>
<evidence type="ECO:0000313" key="2">
    <source>
        <dbReference type="Proteomes" id="UP000199673"/>
    </source>
</evidence>
<protein>
    <recommendedName>
        <fullName evidence="3">Outer membrane protein beta-barrel domain-containing protein</fullName>
    </recommendedName>
</protein>
<evidence type="ECO:0008006" key="3">
    <source>
        <dbReference type="Google" id="ProtNLM"/>
    </source>
</evidence>
<dbReference type="AlphaFoldDB" id="A0A1I7E7B5"/>
<reference evidence="2" key="1">
    <citation type="submission" date="2016-10" db="EMBL/GenBank/DDBJ databases">
        <authorList>
            <person name="Varghese N."/>
            <person name="Submissions S."/>
        </authorList>
    </citation>
    <scope>NUCLEOTIDE SEQUENCE [LARGE SCALE GENOMIC DNA]</scope>
    <source>
        <strain evidence="2">DSM 23445</strain>
    </source>
</reference>
<dbReference type="EMBL" id="FPBF01000011">
    <property type="protein sequence ID" value="SFU19785.1"/>
    <property type="molecule type" value="Genomic_DNA"/>
</dbReference>
<gene>
    <name evidence="1" type="ORF">SAMN04489724_0197</name>
</gene>